<evidence type="ECO:0000256" key="1">
    <source>
        <dbReference type="SAM" id="Coils"/>
    </source>
</evidence>
<feature type="domain" description="Multidrug resistance protein MdtA-like barrel-sandwich hybrid" evidence="4">
    <location>
        <begin position="110"/>
        <end position="303"/>
    </location>
</feature>
<dbReference type="Proteomes" id="UP000542776">
    <property type="component" value="Unassembled WGS sequence"/>
</dbReference>
<evidence type="ECO:0000256" key="3">
    <source>
        <dbReference type="SAM" id="Phobius"/>
    </source>
</evidence>
<keyword evidence="3" id="KW-1133">Transmembrane helix</keyword>
<dbReference type="PANTHER" id="PTHR30386">
    <property type="entry name" value="MEMBRANE FUSION SUBUNIT OF EMRAB-TOLC MULTIDRUG EFFLUX PUMP"/>
    <property type="match status" value="1"/>
</dbReference>
<name>A0A7W6EE87_9HYPH</name>
<dbReference type="Gene3D" id="1.10.287.470">
    <property type="entry name" value="Helix hairpin bin"/>
    <property type="match status" value="2"/>
</dbReference>
<keyword evidence="7" id="KW-1185">Reference proteome</keyword>
<dbReference type="Gene3D" id="2.40.30.170">
    <property type="match status" value="1"/>
</dbReference>
<evidence type="ECO:0000313" key="6">
    <source>
        <dbReference type="EMBL" id="MBB3997035.1"/>
    </source>
</evidence>
<feature type="region of interest" description="Disordered" evidence="2">
    <location>
        <begin position="1"/>
        <end position="45"/>
    </location>
</feature>
<proteinExistence type="predicted"/>
<evidence type="ECO:0000256" key="2">
    <source>
        <dbReference type="SAM" id="MobiDB-lite"/>
    </source>
</evidence>
<evidence type="ECO:0000259" key="5">
    <source>
        <dbReference type="Pfam" id="PF25963"/>
    </source>
</evidence>
<dbReference type="EMBL" id="JACIEK010000001">
    <property type="protein sequence ID" value="MBB3997035.1"/>
    <property type="molecule type" value="Genomic_DNA"/>
</dbReference>
<feature type="compositionally biased region" description="Basic and acidic residues" evidence="2">
    <location>
        <begin position="23"/>
        <end position="42"/>
    </location>
</feature>
<reference evidence="6 7" key="1">
    <citation type="submission" date="2020-08" db="EMBL/GenBank/DDBJ databases">
        <title>Genomic Encyclopedia of Type Strains, Phase IV (KMG-IV): sequencing the most valuable type-strain genomes for metagenomic binning, comparative biology and taxonomic classification.</title>
        <authorList>
            <person name="Goeker M."/>
        </authorList>
    </citation>
    <scope>NUCLEOTIDE SEQUENCE [LARGE SCALE GENOMIC DNA]</scope>
    <source>
        <strain evidence="6 7">DSM 102238</strain>
    </source>
</reference>
<dbReference type="InterPro" id="IPR058625">
    <property type="entry name" value="MdtA-like_BSH"/>
</dbReference>
<gene>
    <name evidence="6" type="ORF">GGR04_000856</name>
</gene>
<dbReference type="PANTHER" id="PTHR30386:SF24">
    <property type="entry name" value="MULTIDRUG RESISTANCE EFFLUX PUMP"/>
    <property type="match status" value="1"/>
</dbReference>
<keyword evidence="3" id="KW-0812">Transmembrane</keyword>
<evidence type="ECO:0000259" key="4">
    <source>
        <dbReference type="Pfam" id="PF25917"/>
    </source>
</evidence>
<feature type="domain" description="p-hydroxybenzoic acid efflux pump subunit AaeA-like beta-barrel" evidence="5">
    <location>
        <begin position="309"/>
        <end position="400"/>
    </location>
</feature>
<comment type="caution">
    <text evidence="6">The sequence shown here is derived from an EMBL/GenBank/DDBJ whole genome shotgun (WGS) entry which is preliminary data.</text>
</comment>
<feature type="coiled-coil region" evidence="1">
    <location>
        <begin position="147"/>
        <end position="181"/>
    </location>
</feature>
<keyword evidence="3" id="KW-0472">Membrane</keyword>
<dbReference type="SUPFAM" id="SSF111369">
    <property type="entry name" value="HlyD-like secretion proteins"/>
    <property type="match status" value="2"/>
</dbReference>
<dbReference type="GO" id="GO:0055085">
    <property type="term" value="P:transmembrane transport"/>
    <property type="evidence" value="ECO:0007669"/>
    <property type="project" value="InterPro"/>
</dbReference>
<protein>
    <submittedName>
        <fullName evidence="6">Membrane fusion protein (Multidrug efflux system)</fullName>
    </submittedName>
</protein>
<dbReference type="RefSeq" id="WP_183198174.1">
    <property type="nucleotide sequence ID" value="NZ_JACIEK010000001.1"/>
</dbReference>
<feature type="compositionally biased region" description="Low complexity" evidence="2">
    <location>
        <begin position="7"/>
        <end position="22"/>
    </location>
</feature>
<evidence type="ECO:0000313" key="7">
    <source>
        <dbReference type="Proteomes" id="UP000542776"/>
    </source>
</evidence>
<dbReference type="Pfam" id="PF25917">
    <property type="entry name" value="BSH_RND"/>
    <property type="match status" value="1"/>
</dbReference>
<feature type="transmembrane region" description="Helical" evidence="3">
    <location>
        <begin position="68"/>
        <end position="89"/>
    </location>
</feature>
<accession>A0A7W6EE87</accession>
<dbReference type="Gene3D" id="2.40.50.100">
    <property type="match status" value="1"/>
</dbReference>
<keyword evidence="1" id="KW-0175">Coiled coil</keyword>
<organism evidence="6 7">
    <name type="scientific">Aureimonas pseudogalii</name>
    <dbReference type="NCBI Taxonomy" id="1744844"/>
    <lineage>
        <taxon>Bacteria</taxon>
        <taxon>Pseudomonadati</taxon>
        <taxon>Pseudomonadota</taxon>
        <taxon>Alphaproteobacteria</taxon>
        <taxon>Hyphomicrobiales</taxon>
        <taxon>Aurantimonadaceae</taxon>
        <taxon>Aureimonas</taxon>
    </lineage>
</organism>
<dbReference type="Pfam" id="PF25963">
    <property type="entry name" value="Beta-barrel_AAEA"/>
    <property type="match status" value="1"/>
</dbReference>
<dbReference type="InterPro" id="IPR058634">
    <property type="entry name" value="AaeA-lik-b-barrel"/>
</dbReference>
<sequence>MPKSAPKTDTTADATKGGATAAGDREAPKLEVVSRKGTEAEAKAPVAAPVADASVKSAKKKGGGFKKLLLSCVVLAAIGGGAWYGHQWWIDGRFLVTTDDAYMAADMAIMAPKITGYVQSVPVTENQTVVAGQPIVEIDPGDYQLALRSAEAKIDTQNAAIDRIRAQRAAADQQVVQAEADKVADVAALSQTDLNLRRAESLVRSGAGAQAPLDAARSAQAEAQAKVAGADAAIASAKAQGAVLDAQIKEAQAIMGELVVDRDQAARNLSFTTLRAPYDGVVGNLSVQPGDLVSPTRRLAAIVPLDKVFVDANFKETQLHEIAVGSRARVEVDALPGVEVSGTVVSLAPASGSVFSLLPADNATGNFTKIVQRVPVRIAIDADDAHSGKLRPGLSVTVSVDQRTAPGAAPVAR</sequence>
<dbReference type="InterPro" id="IPR050739">
    <property type="entry name" value="MFP"/>
</dbReference>
<dbReference type="AlphaFoldDB" id="A0A7W6EE87"/>